<dbReference type="PANTHER" id="PTHR39624">
    <property type="entry name" value="PROTEIN INVOLVED IN RIMO-MEDIATED BETA-METHYLTHIOLATION OF RIBOSOMAL PROTEIN S12 YCAO"/>
    <property type="match status" value="1"/>
</dbReference>
<keyword evidence="8" id="KW-1185">Reference proteome</keyword>
<dbReference type="Proteomes" id="UP001212337">
    <property type="component" value="Unassembled WGS sequence"/>
</dbReference>
<accession>A0A267CB00</accession>
<dbReference type="EMBL" id="CAACYJ010000001">
    <property type="protein sequence ID" value="VFB17692.1"/>
    <property type="molecule type" value="Genomic_DNA"/>
</dbReference>
<dbReference type="SUPFAM" id="SSF82784">
    <property type="entry name" value="OsmC-like"/>
    <property type="match status" value="1"/>
</dbReference>
<evidence type="ECO:0000313" key="7">
    <source>
        <dbReference type="Proteomes" id="UP000594467"/>
    </source>
</evidence>
<reference evidence="2 6" key="2">
    <citation type="journal article" date="2020" name="Front. Microbiol.">
        <title>Genetic Organization of the aprX-lipA2 Operon Affects the Proteolytic Potential of Pseudomonas Species in Milk.</title>
        <authorList>
            <person name="Maier C."/>
            <person name="Huptas C."/>
            <person name="von Neubeck M."/>
            <person name="Scherer S."/>
            <person name="Wenning M."/>
            <person name="Lucking G."/>
        </authorList>
    </citation>
    <scope>NUCLEOTIDE SEQUENCE [LARGE SCALE GENOMIC DNA]</scope>
    <source>
        <strain evidence="2 6">WS 5094</strain>
    </source>
</reference>
<dbReference type="PANTHER" id="PTHR39624:SF2">
    <property type="entry name" value="OSMC-LIKE PROTEIN"/>
    <property type="match status" value="1"/>
</dbReference>
<protein>
    <submittedName>
        <fullName evidence="1">OsmC family protein</fullName>
    </submittedName>
    <submittedName>
        <fullName evidence="4">OsmC-like protein superfamily</fullName>
    </submittedName>
</protein>
<evidence type="ECO:0000313" key="3">
    <source>
        <dbReference type="EMBL" id="QPL33195.1"/>
    </source>
</evidence>
<dbReference type="STRING" id="296.B6D87_15250"/>
<dbReference type="EMBL" id="JAQJVI010000026">
    <property type="protein sequence ID" value="MDA7023579.1"/>
    <property type="molecule type" value="Genomic_DNA"/>
</dbReference>
<dbReference type="RefSeq" id="WP_095002701.1">
    <property type="nucleotide sequence ID" value="NZ_CAACYJ010000001.1"/>
</dbReference>
<gene>
    <name evidence="2" type="ORF">HBN89_10290</name>
    <name evidence="3" type="ORF">I5R27_08960</name>
    <name evidence="4" type="ORF">NCTC10754_00210</name>
    <name evidence="1" type="ORF">PI499_17085</name>
</gene>
<organism evidence="4 5">
    <name type="scientific">Pseudomonas fragi</name>
    <dbReference type="NCBI Taxonomy" id="296"/>
    <lineage>
        <taxon>Bacteria</taxon>
        <taxon>Pseudomonadati</taxon>
        <taxon>Pseudomonadota</taxon>
        <taxon>Gammaproteobacteria</taxon>
        <taxon>Pseudomonadales</taxon>
        <taxon>Pseudomonadaceae</taxon>
        <taxon>Pseudomonas</taxon>
    </lineage>
</organism>
<dbReference type="Proteomes" id="UP000594467">
    <property type="component" value="Chromosome"/>
</dbReference>
<reference evidence="1 8" key="5">
    <citation type="submission" date="2023-01" db="EMBL/GenBank/DDBJ databases">
        <title>Effects of deletion of Siderophore biosynthase gene in Pseudomonas fragi on quorum sensing and spoliage ability.</title>
        <authorList>
            <person name="Cui F."/>
            <person name="Wang D."/>
            <person name="Liu J."/>
            <person name="Wang Q."/>
            <person name="Li T."/>
            <person name="Li J."/>
        </authorList>
    </citation>
    <scope>NUCLEOTIDE SEQUENCE [LARGE SCALE GENOMIC DNA]</scope>
    <source>
        <strain evidence="1 8">MS-10</strain>
    </source>
</reference>
<evidence type="ECO:0000313" key="2">
    <source>
        <dbReference type="EMBL" id="NNB49658.1"/>
    </source>
</evidence>
<dbReference type="InterPro" id="IPR015946">
    <property type="entry name" value="KH_dom-like_a/b"/>
</dbReference>
<dbReference type="InterPro" id="IPR003718">
    <property type="entry name" value="OsmC/Ohr_fam"/>
</dbReference>
<evidence type="ECO:0000313" key="8">
    <source>
        <dbReference type="Proteomes" id="UP001212337"/>
    </source>
</evidence>
<dbReference type="EMBL" id="JAAQYX010000012">
    <property type="protein sequence ID" value="NNB49658.1"/>
    <property type="molecule type" value="Genomic_DNA"/>
</dbReference>
<sequence length="138" mass="15163">MTVTVNTVSHEGFRHSIKIDDYEVFTDLPKTMGGEGSAPTPHDYFDAALGACKALTLKLYAQRKEIPLTGVTVEVKHDASEELKGKYALHVKLTLKGVLTDAQREELHNVADKCPVHKLMTTAEVTIETHLSEGAFSQ</sequence>
<dbReference type="Gene3D" id="3.30.300.20">
    <property type="match status" value="1"/>
</dbReference>
<reference evidence="4 5" key="1">
    <citation type="submission" date="2019-02" db="EMBL/GenBank/DDBJ databases">
        <authorList>
            <consortium name="Pathogen Informatics"/>
        </authorList>
    </citation>
    <scope>NUCLEOTIDE SEQUENCE [LARGE SCALE GENOMIC DNA]</scope>
    <source>
        <strain evidence="4 5">3012STDY7103891</strain>
    </source>
</reference>
<dbReference type="Pfam" id="PF02566">
    <property type="entry name" value="OsmC"/>
    <property type="match status" value="1"/>
</dbReference>
<dbReference type="AlphaFoldDB" id="A0A267CB00"/>
<dbReference type="Proteomes" id="UP000564604">
    <property type="component" value="Unassembled WGS sequence"/>
</dbReference>
<reference evidence="2" key="3">
    <citation type="submission" date="2020-03" db="EMBL/GenBank/DDBJ databases">
        <authorList>
            <person name="Maier C."/>
            <person name="Huptas C."/>
            <person name="von Neubeck M."/>
            <person name="Scherer S."/>
            <person name="Wenning M."/>
            <person name="Lucking G."/>
        </authorList>
    </citation>
    <scope>NUCLEOTIDE SEQUENCE</scope>
    <source>
        <strain evidence="2">WS 5094</strain>
    </source>
</reference>
<evidence type="ECO:0000313" key="1">
    <source>
        <dbReference type="EMBL" id="MDA7023579.1"/>
    </source>
</evidence>
<dbReference type="InterPro" id="IPR036102">
    <property type="entry name" value="OsmC/Ohrsf"/>
</dbReference>
<dbReference type="EMBL" id="CP065202">
    <property type="protein sequence ID" value="QPL33195.1"/>
    <property type="molecule type" value="Genomic_DNA"/>
</dbReference>
<reference evidence="3 7" key="4">
    <citation type="submission" date="2020-11" db="EMBL/GenBank/DDBJ databases">
        <title>The Complete Genome of Pseudomonas fragi A13BB.</title>
        <authorList>
            <person name="Awolope O.K."/>
            <person name="O'Driscoll N.H."/>
            <person name="Di Salvo A."/>
            <person name="Lamb A.J."/>
        </authorList>
    </citation>
    <scope>NUCLEOTIDE SEQUENCE [LARGE SCALE GENOMIC DNA]</scope>
    <source>
        <strain evidence="3 7">A13BB</strain>
    </source>
</reference>
<evidence type="ECO:0000313" key="4">
    <source>
        <dbReference type="EMBL" id="VFB17692.1"/>
    </source>
</evidence>
<evidence type="ECO:0000313" key="6">
    <source>
        <dbReference type="Proteomes" id="UP000564604"/>
    </source>
</evidence>
<evidence type="ECO:0000313" key="5">
    <source>
        <dbReference type="Proteomes" id="UP000330809"/>
    </source>
</evidence>
<name>A0A267CB00_PSEFR</name>
<proteinExistence type="predicted"/>
<dbReference type="Proteomes" id="UP000330809">
    <property type="component" value="Unassembled WGS sequence"/>
</dbReference>